<evidence type="ECO:0000313" key="3">
    <source>
        <dbReference type="Proteomes" id="UP000192578"/>
    </source>
</evidence>
<protein>
    <submittedName>
        <fullName evidence="2">Phosphoribosylformylglycinamidine synthase</fullName>
    </submittedName>
</protein>
<dbReference type="InterPro" id="IPR029062">
    <property type="entry name" value="Class_I_gatase-like"/>
</dbReference>
<dbReference type="GO" id="GO:0004642">
    <property type="term" value="F:phosphoribosylformylglycinamidine synthase activity"/>
    <property type="evidence" value="ECO:0007669"/>
    <property type="project" value="TreeGrafter"/>
</dbReference>
<evidence type="ECO:0000313" key="2">
    <source>
        <dbReference type="EMBL" id="OQV12193.1"/>
    </source>
</evidence>
<name>A0A1W0WAK8_HYPEX</name>
<keyword evidence="3" id="KW-1185">Reference proteome</keyword>
<comment type="caution">
    <text evidence="2">The sequence shown here is derived from an EMBL/GenBank/DDBJ whole genome shotgun (WGS) entry which is preliminary data.</text>
</comment>
<dbReference type="AlphaFoldDB" id="A0A1W0WAK8"/>
<reference evidence="3" key="1">
    <citation type="submission" date="2017-01" db="EMBL/GenBank/DDBJ databases">
        <title>Comparative genomics of anhydrobiosis in the tardigrade Hypsibius dujardini.</title>
        <authorList>
            <person name="Yoshida Y."/>
            <person name="Koutsovoulos G."/>
            <person name="Laetsch D."/>
            <person name="Stevens L."/>
            <person name="Kumar S."/>
            <person name="Horikawa D."/>
            <person name="Ishino K."/>
            <person name="Komine S."/>
            <person name="Tomita M."/>
            <person name="Blaxter M."/>
            <person name="Arakawa K."/>
        </authorList>
    </citation>
    <scope>NUCLEOTIDE SEQUENCE [LARGE SCALE GENOMIC DNA]</scope>
    <source>
        <strain evidence="3">Z151</strain>
    </source>
</reference>
<evidence type="ECO:0000256" key="1">
    <source>
        <dbReference type="SAM" id="MobiDB-lite"/>
    </source>
</evidence>
<dbReference type="Proteomes" id="UP000192578">
    <property type="component" value="Unassembled WGS sequence"/>
</dbReference>
<dbReference type="EMBL" id="MTYJ01000151">
    <property type="protein sequence ID" value="OQV12193.1"/>
    <property type="molecule type" value="Genomic_DNA"/>
</dbReference>
<dbReference type="Gene3D" id="3.40.50.880">
    <property type="match status" value="1"/>
</dbReference>
<dbReference type="PANTHER" id="PTHR10099">
    <property type="entry name" value="PHOSPHORIBOSYLFORMYLGLYCINAMIDINE SYNTHASE"/>
    <property type="match status" value="1"/>
</dbReference>
<accession>A0A1W0WAK8</accession>
<dbReference type="Pfam" id="PF13507">
    <property type="entry name" value="GATase_5"/>
    <property type="match status" value="1"/>
</dbReference>
<dbReference type="GO" id="GO:0006164">
    <property type="term" value="P:purine nucleotide biosynthetic process"/>
    <property type="evidence" value="ECO:0007669"/>
    <property type="project" value="TreeGrafter"/>
</dbReference>
<sequence length="248" mass="27117">MAFAGNAVFDVDLPESAEFGAFPEKILFAEEVGWLLNRVPPTRRKFRRSSIMLGIPCYLIGHSFKQLDVSGSCVMKNVFAPFVRVNGQLVYGNEHRGIASLRAKTVCGCVVAVIREEGSNGDREMAAALHMVGFDVWDVNVQDLLENKVDLQAFCGLVFVGGFSYADVFGSAKVAISTVKIPKSKAMMLRGMKAHSWASGPLTGKVRFEFRDGRLACVRRLCGAGIHRQPGRRDGSLSTDTRTAVRKG</sequence>
<dbReference type="SMART" id="SM01211">
    <property type="entry name" value="GATase_5"/>
    <property type="match status" value="1"/>
</dbReference>
<organism evidence="2 3">
    <name type="scientific">Hypsibius exemplaris</name>
    <name type="common">Freshwater tardigrade</name>
    <dbReference type="NCBI Taxonomy" id="2072580"/>
    <lineage>
        <taxon>Eukaryota</taxon>
        <taxon>Metazoa</taxon>
        <taxon>Ecdysozoa</taxon>
        <taxon>Tardigrada</taxon>
        <taxon>Eutardigrada</taxon>
        <taxon>Parachela</taxon>
        <taxon>Hypsibioidea</taxon>
        <taxon>Hypsibiidae</taxon>
        <taxon>Hypsibius</taxon>
    </lineage>
</organism>
<dbReference type="SUPFAM" id="SSF52317">
    <property type="entry name" value="Class I glutamine amidotransferase-like"/>
    <property type="match status" value="1"/>
</dbReference>
<dbReference type="PANTHER" id="PTHR10099:SF1">
    <property type="entry name" value="PHOSPHORIBOSYLFORMYLGLYCINAMIDINE SYNTHASE"/>
    <property type="match status" value="1"/>
</dbReference>
<feature type="region of interest" description="Disordered" evidence="1">
    <location>
        <begin position="229"/>
        <end position="248"/>
    </location>
</feature>
<proteinExistence type="predicted"/>
<gene>
    <name evidence="2" type="ORF">BV898_13535</name>
</gene>
<dbReference type="GO" id="GO:0005737">
    <property type="term" value="C:cytoplasm"/>
    <property type="evidence" value="ECO:0007669"/>
    <property type="project" value="TreeGrafter"/>
</dbReference>
<dbReference type="OrthoDB" id="6666987at2759"/>